<evidence type="ECO:0000256" key="6">
    <source>
        <dbReference type="ARBA" id="ARBA00022723"/>
    </source>
</evidence>
<feature type="domain" description="Homeobox" evidence="20">
    <location>
        <begin position="351"/>
        <end position="405"/>
    </location>
</feature>
<comment type="caution">
    <text evidence="21">The sequence shown here is derived from an EMBL/GenBank/DDBJ whole genome shotgun (WGS) entry which is preliminary data.</text>
</comment>
<evidence type="ECO:0000256" key="19">
    <source>
        <dbReference type="SAM" id="Phobius"/>
    </source>
</evidence>
<evidence type="ECO:0000256" key="3">
    <source>
        <dbReference type="ARBA" id="ARBA00007440"/>
    </source>
</evidence>
<dbReference type="InterPro" id="IPR017970">
    <property type="entry name" value="Homeobox_CS"/>
</dbReference>
<evidence type="ECO:0000256" key="10">
    <source>
        <dbReference type="ARBA" id="ARBA00022833"/>
    </source>
</evidence>
<feature type="region of interest" description="Disordered" evidence="18">
    <location>
        <begin position="268"/>
        <end position="337"/>
    </location>
</feature>
<evidence type="ECO:0000256" key="15">
    <source>
        <dbReference type="ARBA" id="ARBA00023242"/>
    </source>
</evidence>
<feature type="domain" description="Homeobox" evidence="20">
    <location>
        <begin position="580"/>
        <end position="640"/>
    </location>
</feature>
<keyword evidence="8" id="KW-0863">Zinc-finger</keyword>
<reference evidence="21 22" key="1">
    <citation type="submission" date="2019-03" db="EMBL/GenBank/DDBJ databases">
        <title>First draft genome of Liparis tanakae, snailfish: a comprehensive survey of snailfish specific genes.</title>
        <authorList>
            <person name="Kim W."/>
            <person name="Song I."/>
            <person name="Jeong J.-H."/>
            <person name="Kim D."/>
            <person name="Kim S."/>
            <person name="Ryu S."/>
            <person name="Song J.Y."/>
            <person name="Lee S.K."/>
        </authorList>
    </citation>
    <scope>NUCLEOTIDE SEQUENCE [LARGE SCALE GENOMIC DNA]</scope>
    <source>
        <tissue evidence="21">Muscle</tissue>
    </source>
</reference>
<feature type="compositionally biased region" description="Low complexity" evidence="18">
    <location>
        <begin position="305"/>
        <end position="337"/>
    </location>
</feature>
<evidence type="ECO:0000256" key="16">
    <source>
        <dbReference type="PROSITE-ProRule" id="PRU00108"/>
    </source>
</evidence>
<keyword evidence="19" id="KW-0472">Membrane</keyword>
<feature type="DNA-binding region" description="Homeobox" evidence="16">
    <location>
        <begin position="67"/>
        <end position="109"/>
    </location>
</feature>
<keyword evidence="4" id="KW-0678">Repressor</keyword>
<accession>A0A4Z2EIR3</accession>
<gene>
    <name evidence="21" type="primary">ZHX3_1</name>
    <name evidence="21" type="ORF">EYF80_061129</name>
</gene>
<dbReference type="PANTHER" id="PTHR15467:SF6">
    <property type="entry name" value="ZINC FINGERS AND HOMEOBOXES PROTEIN 3"/>
    <property type="match status" value="1"/>
</dbReference>
<keyword evidence="9" id="KW-0221">Differentiation</keyword>
<evidence type="ECO:0000256" key="7">
    <source>
        <dbReference type="ARBA" id="ARBA00022737"/>
    </source>
</evidence>
<proteinExistence type="inferred from homology"/>
<evidence type="ECO:0000256" key="5">
    <source>
        <dbReference type="ARBA" id="ARBA00022553"/>
    </source>
</evidence>
<dbReference type="InterPro" id="IPR001356">
    <property type="entry name" value="HD"/>
</dbReference>
<dbReference type="EMBL" id="SRLO01006529">
    <property type="protein sequence ID" value="TNN28723.1"/>
    <property type="molecule type" value="Genomic_DNA"/>
</dbReference>
<dbReference type="GO" id="GO:0005634">
    <property type="term" value="C:nucleus"/>
    <property type="evidence" value="ECO:0007669"/>
    <property type="project" value="UniProtKB-SubCell"/>
</dbReference>
<dbReference type="Gene3D" id="1.10.10.60">
    <property type="entry name" value="Homeodomain-like"/>
    <property type="match status" value="3"/>
</dbReference>
<dbReference type="PROSITE" id="PS00027">
    <property type="entry name" value="HOMEOBOX_1"/>
    <property type="match status" value="1"/>
</dbReference>
<feature type="region of interest" description="Disordered" evidence="18">
    <location>
        <begin position="534"/>
        <end position="589"/>
    </location>
</feature>
<evidence type="ECO:0000256" key="9">
    <source>
        <dbReference type="ARBA" id="ARBA00022782"/>
    </source>
</evidence>
<dbReference type="PROSITE" id="PS50071">
    <property type="entry name" value="HOMEOBOX_2"/>
    <property type="match status" value="3"/>
</dbReference>
<dbReference type="FunFam" id="1.10.10.60:FF:000062">
    <property type="entry name" value="zinc fingers and homeoboxes protein 3"/>
    <property type="match status" value="1"/>
</dbReference>
<evidence type="ECO:0000313" key="21">
    <source>
        <dbReference type="EMBL" id="TNN28723.1"/>
    </source>
</evidence>
<dbReference type="GO" id="GO:0000981">
    <property type="term" value="F:DNA-binding transcription factor activity, RNA polymerase II-specific"/>
    <property type="evidence" value="ECO:0007669"/>
    <property type="project" value="InterPro"/>
</dbReference>
<keyword evidence="6" id="KW-0479">Metal-binding</keyword>
<evidence type="ECO:0000256" key="13">
    <source>
        <dbReference type="ARBA" id="ARBA00023155"/>
    </source>
</evidence>
<comment type="similarity">
    <text evidence="3">Belongs to the ZHX family.</text>
</comment>
<organism evidence="21 22">
    <name type="scientific">Liparis tanakae</name>
    <name type="common">Tanaka's snailfish</name>
    <dbReference type="NCBI Taxonomy" id="230148"/>
    <lineage>
        <taxon>Eukaryota</taxon>
        <taxon>Metazoa</taxon>
        <taxon>Chordata</taxon>
        <taxon>Craniata</taxon>
        <taxon>Vertebrata</taxon>
        <taxon>Euteleostomi</taxon>
        <taxon>Actinopterygii</taxon>
        <taxon>Neopterygii</taxon>
        <taxon>Teleostei</taxon>
        <taxon>Neoteleostei</taxon>
        <taxon>Acanthomorphata</taxon>
        <taxon>Eupercaria</taxon>
        <taxon>Perciformes</taxon>
        <taxon>Cottioidei</taxon>
        <taxon>Cottales</taxon>
        <taxon>Liparidae</taxon>
        <taxon>Liparis</taxon>
    </lineage>
</organism>
<dbReference type="InterPro" id="IPR009057">
    <property type="entry name" value="Homeodomain-like_sf"/>
</dbReference>
<feature type="transmembrane region" description="Helical" evidence="19">
    <location>
        <begin position="689"/>
        <end position="713"/>
    </location>
</feature>
<dbReference type="GO" id="GO:0030154">
    <property type="term" value="P:cell differentiation"/>
    <property type="evidence" value="ECO:0007669"/>
    <property type="project" value="UniProtKB-KW"/>
</dbReference>
<evidence type="ECO:0000256" key="4">
    <source>
        <dbReference type="ARBA" id="ARBA00022491"/>
    </source>
</evidence>
<keyword evidence="12 16" id="KW-0238">DNA-binding</keyword>
<keyword evidence="13 16" id="KW-0371">Homeobox</keyword>
<feature type="compositionally biased region" description="Low complexity" evidence="18">
    <location>
        <begin position="434"/>
        <end position="453"/>
    </location>
</feature>
<keyword evidence="15 16" id="KW-0539">Nucleus</keyword>
<feature type="region of interest" description="Disordered" evidence="18">
    <location>
        <begin position="406"/>
        <end position="474"/>
    </location>
</feature>
<feature type="region of interest" description="Disordered" evidence="18">
    <location>
        <begin position="490"/>
        <end position="518"/>
    </location>
</feature>
<comment type="function">
    <text evidence="1">Sequence-specific transcription factor which is part of a developmental regulatory system that provides cells with specific positional identities on the anterior-posterior axis.</text>
</comment>
<comment type="subcellular location">
    <subcellularLocation>
        <location evidence="2 16 17">Nucleus</location>
    </subcellularLocation>
</comment>
<feature type="transmembrane region" description="Helical" evidence="19">
    <location>
        <begin position="725"/>
        <end position="745"/>
    </location>
</feature>
<evidence type="ECO:0000256" key="12">
    <source>
        <dbReference type="ARBA" id="ARBA00023125"/>
    </source>
</evidence>
<evidence type="ECO:0000256" key="2">
    <source>
        <dbReference type="ARBA" id="ARBA00004123"/>
    </source>
</evidence>
<dbReference type="OrthoDB" id="9934076at2759"/>
<keyword evidence="19" id="KW-1133">Transmembrane helix</keyword>
<protein>
    <submittedName>
        <fullName evidence="21">Zinc fingers and homeoboxes protein 3</fullName>
    </submittedName>
</protein>
<evidence type="ECO:0000256" key="14">
    <source>
        <dbReference type="ARBA" id="ARBA00023163"/>
    </source>
</evidence>
<dbReference type="GO" id="GO:0008270">
    <property type="term" value="F:zinc ion binding"/>
    <property type="evidence" value="ECO:0007669"/>
    <property type="project" value="UniProtKB-KW"/>
</dbReference>
<keyword evidence="22" id="KW-1185">Reference proteome</keyword>
<feature type="DNA-binding region" description="Homeobox" evidence="16">
    <location>
        <begin position="353"/>
        <end position="406"/>
    </location>
</feature>
<evidence type="ECO:0000313" key="22">
    <source>
        <dbReference type="Proteomes" id="UP000314294"/>
    </source>
</evidence>
<dbReference type="SMART" id="SM00389">
    <property type="entry name" value="HOX"/>
    <property type="match status" value="3"/>
</dbReference>
<evidence type="ECO:0000256" key="18">
    <source>
        <dbReference type="SAM" id="MobiDB-lite"/>
    </source>
</evidence>
<evidence type="ECO:0000259" key="20">
    <source>
        <dbReference type="PROSITE" id="PS50071"/>
    </source>
</evidence>
<dbReference type="Proteomes" id="UP000314294">
    <property type="component" value="Unassembled WGS sequence"/>
</dbReference>
<feature type="compositionally biased region" description="Basic and acidic residues" evidence="18">
    <location>
        <begin position="504"/>
        <end position="514"/>
    </location>
</feature>
<sequence>MRVSVVSVVQNRSHHQSTPITASSASSTCSASSVSYSTAKSLPKVMIPLSSIPTYSASMDSSPFLKTSFSKFPYPTKAELCYLTVVTRFPEEQIKIWFTAQRLKQGISWSPEEIEEARRKMFSTIIQSGAAAQRRHSPAPQHAVAVGIPHLLRGSLLGQGGVIVTRPMAASGLRPGGAPVALAVTPKPQAAARPAVHARPAAAPAADKGVVAGAAGGGGHVIGSRSGRVGAIIGLANAALSNGQHGAAGRSNESDGAVRRASVGVIVRGDHRGAADSKNAASQRSEDGVLGTRGAAAEDVEPDTGGASPALAAEEASSPASESSPASPAAASGAAGSQTPVGAFLDAAFCRGKKSPLQLAALKDSFLRAQFPDPEEVARLLARTGLTVREVRKWFSDRRYHFRNLKGVRSGGVQGKSGGGDEPPESGGTPQHGSAPLSPTAPQTPASPTTPSRRLPRPPSPDFTAIRYKEREPHQVKALEGSFLRGAEPAGEEMAAAEMAAADGEERQKEDGSGELKVNPIKINLKMLKVTEASGKADGEASDGPPPPASSSSSSSASSTPKPPPSSSSSAPTSWPSPSPKPAAVRGKKTAAQLQALKAVYARTQWPSAAQYDAMLAATGLARPEVVRWFGDCRYVQKNGQLKWLEAFQTSALEEELQKGSAGEVLQAHYDAHGSPEEAQVTRLTVINIYVYMCTYMYVYNMSILYIYIYILYIHVYIYNMYIIYIFYTYIYFIYTCVYINYVYFIY</sequence>
<keyword evidence="10" id="KW-0862">Zinc</keyword>
<feature type="compositionally biased region" description="Gly residues" evidence="18">
    <location>
        <begin position="409"/>
        <end position="421"/>
    </location>
</feature>
<keyword evidence="11" id="KW-0805">Transcription regulation</keyword>
<evidence type="ECO:0000256" key="8">
    <source>
        <dbReference type="ARBA" id="ARBA00022771"/>
    </source>
</evidence>
<dbReference type="GO" id="GO:0003677">
    <property type="term" value="F:DNA binding"/>
    <property type="evidence" value="ECO:0007669"/>
    <property type="project" value="UniProtKB-UniRule"/>
</dbReference>
<feature type="DNA-binding region" description="Homeobox" evidence="16">
    <location>
        <begin position="582"/>
        <end position="641"/>
    </location>
</feature>
<keyword evidence="7" id="KW-0677">Repeat</keyword>
<dbReference type="AlphaFoldDB" id="A0A4Z2EIR3"/>
<keyword evidence="5" id="KW-0597">Phosphoprotein</keyword>
<evidence type="ECO:0000256" key="17">
    <source>
        <dbReference type="RuleBase" id="RU000682"/>
    </source>
</evidence>
<dbReference type="PANTHER" id="PTHR15467">
    <property type="entry name" value="ZINC-FINGERS AND HOMEOBOXES RELATED"/>
    <property type="match status" value="1"/>
</dbReference>
<evidence type="ECO:0000256" key="1">
    <source>
        <dbReference type="ARBA" id="ARBA00003263"/>
    </source>
</evidence>
<name>A0A4Z2EIR3_9TELE</name>
<keyword evidence="19" id="KW-0812">Transmembrane</keyword>
<keyword evidence="14" id="KW-0804">Transcription</keyword>
<evidence type="ECO:0000256" key="11">
    <source>
        <dbReference type="ARBA" id="ARBA00023015"/>
    </source>
</evidence>
<dbReference type="Pfam" id="PF00046">
    <property type="entry name" value="Homeodomain"/>
    <property type="match status" value="2"/>
</dbReference>
<dbReference type="SUPFAM" id="SSF46689">
    <property type="entry name" value="Homeodomain-like"/>
    <property type="match status" value="3"/>
</dbReference>
<feature type="domain" description="Homeobox" evidence="20">
    <location>
        <begin position="65"/>
        <end position="108"/>
    </location>
</feature>
<feature type="compositionally biased region" description="Low complexity" evidence="18">
    <location>
        <begin position="490"/>
        <end position="502"/>
    </location>
</feature>
<dbReference type="CDD" id="cd00086">
    <property type="entry name" value="homeodomain"/>
    <property type="match status" value="3"/>
</dbReference>
<feature type="compositionally biased region" description="Low complexity" evidence="18">
    <location>
        <begin position="550"/>
        <end position="560"/>
    </location>
</feature>